<evidence type="ECO:0000313" key="2">
    <source>
        <dbReference type="EMBL" id="GLS74357.1"/>
    </source>
</evidence>
<dbReference type="Proteomes" id="UP001157440">
    <property type="component" value="Unassembled WGS sequence"/>
</dbReference>
<name>A0AA37TRD5_9HYPH</name>
<feature type="region of interest" description="Disordered" evidence="1">
    <location>
        <begin position="16"/>
        <end position="38"/>
    </location>
</feature>
<sequence length="208" mass="21737">MAVVPPVWTVFSGTGQRSSSTFSALAPKRVDAEPPQTPDLEALAAAARDEGRRQGEALAQQAVEAAVAAERDAAAAALAEARQLWVEAESAVLASAFTAQAEALETRLAQSLARVLQPFLAEALRQEAIGDLHATLASILADGPSGTLDVTGPADLVAALARRLDLPSGRLTVDSNGSPDVRIRTNGTVIETRLKAWGERIAALVEER</sequence>
<organism evidence="2 3">
    <name type="scientific">Methylobacterium tardum</name>
    <dbReference type="NCBI Taxonomy" id="374432"/>
    <lineage>
        <taxon>Bacteria</taxon>
        <taxon>Pseudomonadati</taxon>
        <taxon>Pseudomonadota</taxon>
        <taxon>Alphaproteobacteria</taxon>
        <taxon>Hyphomicrobiales</taxon>
        <taxon>Methylobacteriaceae</taxon>
        <taxon>Methylobacterium</taxon>
    </lineage>
</organism>
<dbReference type="RefSeq" id="WP_238195652.1">
    <property type="nucleotide sequence ID" value="NZ_BPQZ01000006.1"/>
</dbReference>
<protein>
    <submittedName>
        <fullName evidence="2">Uncharacterized protein</fullName>
    </submittedName>
</protein>
<evidence type="ECO:0000256" key="1">
    <source>
        <dbReference type="SAM" id="MobiDB-lite"/>
    </source>
</evidence>
<evidence type="ECO:0000313" key="3">
    <source>
        <dbReference type="Proteomes" id="UP001157440"/>
    </source>
</evidence>
<reference evidence="3" key="1">
    <citation type="journal article" date="2019" name="Int. J. Syst. Evol. Microbiol.">
        <title>The Global Catalogue of Microorganisms (GCM) 10K type strain sequencing project: providing services to taxonomists for standard genome sequencing and annotation.</title>
        <authorList>
            <consortium name="The Broad Institute Genomics Platform"/>
            <consortium name="The Broad Institute Genome Sequencing Center for Infectious Disease"/>
            <person name="Wu L."/>
            <person name="Ma J."/>
        </authorList>
    </citation>
    <scope>NUCLEOTIDE SEQUENCE [LARGE SCALE GENOMIC DNA]</scope>
    <source>
        <strain evidence="3">NBRC 103632</strain>
    </source>
</reference>
<accession>A0AA37TRD5</accession>
<dbReference type="AlphaFoldDB" id="A0AA37TRD5"/>
<gene>
    <name evidence="2" type="ORF">GCM10007890_63750</name>
</gene>
<keyword evidence="3" id="KW-1185">Reference proteome</keyword>
<comment type="caution">
    <text evidence="2">The sequence shown here is derived from an EMBL/GenBank/DDBJ whole genome shotgun (WGS) entry which is preliminary data.</text>
</comment>
<dbReference type="EMBL" id="BSPL01000038">
    <property type="protein sequence ID" value="GLS74357.1"/>
    <property type="molecule type" value="Genomic_DNA"/>
</dbReference>
<proteinExistence type="predicted"/>